<dbReference type="GO" id="GO:0005643">
    <property type="term" value="C:nuclear pore"/>
    <property type="evidence" value="ECO:0007669"/>
    <property type="project" value="TreeGrafter"/>
</dbReference>
<evidence type="ECO:0000313" key="4">
    <source>
        <dbReference type="WBParaSite" id="SCUD_0000682001-mRNA-1"/>
    </source>
</evidence>
<keyword evidence="1" id="KW-0175">Coiled coil</keyword>
<evidence type="ECO:0000313" key="2">
    <source>
        <dbReference type="EMBL" id="VDP07853.1"/>
    </source>
</evidence>
<feature type="coiled-coil region" evidence="1">
    <location>
        <begin position="134"/>
        <end position="200"/>
    </location>
</feature>
<evidence type="ECO:0000256" key="1">
    <source>
        <dbReference type="SAM" id="Coils"/>
    </source>
</evidence>
<keyword evidence="3" id="KW-1185">Reference proteome</keyword>
<feature type="coiled-coil region" evidence="1">
    <location>
        <begin position="39"/>
        <end position="101"/>
    </location>
</feature>
<dbReference type="EMBL" id="UZAK01017362">
    <property type="protein sequence ID" value="VDP07853.1"/>
    <property type="molecule type" value="Genomic_DNA"/>
</dbReference>
<evidence type="ECO:0000313" key="3">
    <source>
        <dbReference type="Proteomes" id="UP000279833"/>
    </source>
</evidence>
<sequence>MTIKSMFYSLLDFTHEKLRASEANVAGYKQEITILREMNARYSTSAASSEAELSRLRDELTHASDRLTTAEVDARHFSRQLEAVRANETRLKQEIDSLRRHDQIHSQLMHQLQSIQGSLEQRESMDRSLNERKIEQLEKQLSTVNSALTDASKASQIAQQTLQHELALSRESVESSGREIQQLNTRIRDLEERLAAVRSHGM</sequence>
<proteinExistence type="predicted"/>
<reference evidence="2 3" key="2">
    <citation type="submission" date="2018-11" db="EMBL/GenBank/DDBJ databases">
        <authorList>
            <consortium name="Pathogen Informatics"/>
        </authorList>
    </citation>
    <scope>NUCLEOTIDE SEQUENCE [LARGE SCALE GENOMIC DNA]</scope>
    <source>
        <strain evidence="2">Dakar</strain>
        <strain evidence="3">Dakar, Senegal</strain>
    </source>
</reference>
<dbReference type="STRING" id="6186.A0A183JVS5"/>
<dbReference type="WBParaSite" id="SCUD_0000682001-mRNA-1">
    <property type="protein sequence ID" value="SCUD_0000682001-mRNA-1"/>
    <property type="gene ID" value="SCUD_0000682001"/>
</dbReference>
<name>A0A183JVS5_9TREM</name>
<dbReference type="AlphaFoldDB" id="A0A183JVS5"/>
<gene>
    <name evidence="2" type="ORF">SCUD_LOCUS6819</name>
</gene>
<dbReference type="GO" id="GO:0017056">
    <property type="term" value="F:structural constituent of nuclear pore"/>
    <property type="evidence" value="ECO:0007669"/>
    <property type="project" value="TreeGrafter"/>
</dbReference>
<dbReference type="PANTHER" id="PTHR18898">
    <property type="entry name" value="NUCLEOPROTEIN TPR-RELATED"/>
    <property type="match status" value="1"/>
</dbReference>
<dbReference type="PANTHER" id="PTHR18898:SF2">
    <property type="entry name" value="NUCLEOPROTEIN TPR"/>
    <property type="match status" value="1"/>
</dbReference>
<dbReference type="Proteomes" id="UP000279833">
    <property type="component" value="Unassembled WGS sequence"/>
</dbReference>
<reference evidence="4" key="1">
    <citation type="submission" date="2016-06" db="UniProtKB">
        <authorList>
            <consortium name="WormBaseParasite"/>
        </authorList>
    </citation>
    <scope>IDENTIFICATION</scope>
</reference>
<protein>
    <submittedName>
        <fullName evidence="4">Chromosome partition protein Smc</fullName>
    </submittedName>
</protein>
<dbReference type="GO" id="GO:0006406">
    <property type="term" value="P:mRNA export from nucleus"/>
    <property type="evidence" value="ECO:0007669"/>
    <property type="project" value="TreeGrafter"/>
</dbReference>
<dbReference type="GO" id="GO:1901673">
    <property type="term" value="P:regulation of mitotic spindle assembly"/>
    <property type="evidence" value="ECO:0007669"/>
    <property type="project" value="TreeGrafter"/>
</dbReference>
<accession>A0A183JVS5</accession>
<organism evidence="4">
    <name type="scientific">Schistosoma curassoni</name>
    <dbReference type="NCBI Taxonomy" id="6186"/>
    <lineage>
        <taxon>Eukaryota</taxon>
        <taxon>Metazoa</taxon>
        <taxon>Spiralia</taxon>
        <taxon>Lophotrochozoa</taxon>
        <taxon>Platyhelminthes</taxon>
        <taxon>Trematoda</taxon>
        <taxon>Digenea</taxon>
        <taxon>Strigeidida</taxon>
        <taxon>Schistosomatoidea</taxon>
        <taxon>Schistosomatidae</taxon>
        <taxon>Schistosoma</taxon>
    </lineage>
</organism>